<feature type="chain" id="PRO_5026937519" evidence="2">
    <location>
        <begin position="22"/>
        <end position="137"/>
    </location>
</feature>
<dbReference type="Proteomes" id="UP000464751">
    <property type="component" value="Chromosome"/>
</dbReference>
<protein>
    <submittedName>
        <fullName evidence="3">Transmembrane signal peptide protein</fullName>
    </submittedName>
</protein>
<accession>A0A6P1YNW8</accession>
<feature type="signal peptide" evidence="2">
    <location>
        <begin position="1"/>
        <end position="21"/>
    </location>
</feature>
<evidence type="ECO:0000256" key="2">
    <source>
        <dbReference type="SAM" id="SignalP"/>
    </source>
</evidence>
<dbReference type="InterPro" id="IPR024572">
    <property type="entry name" value="RcnB"/>
</dbReference>
<gene>
    <name evidence="3" type="ORF">G3A50_12350</name>
</gene>
<keyword evidence="3" id="KW-0472">Membrane</keyword>
<keyword evidence="2" id="KW-0732">Signal</keyword>
<name>A0A6P1YNW8_9HYPH</name>
<keyword evidence="4" id="KW-1185">Reference proteome</keyword>
<dbReference type="Pfam" id="PF11776">
    <property type="entry name" value="RcnB"/>
    <property type="match status" value="1"/>
</dbReference>
<evidence type="ECO:0000313" key="4">
    <source>
        <dbReference type="Proteomes" id="UP000464751"/>
    </source>
</evidence>
<organism evidence="3 4">
    <name type="scientific">Ancylobacter pratisalsi</name>
    <dbReference type="NCBI Taxonomy" id="1745854"/>
    <lineage>
        <taxon>Bacteria</taxon>
        <taxon>Pseudomonadati</taxon>
        <taxon>Pseudomonadota</taxon>
        <taxon>Alphaproteobacteria</taxon>
        <taxon>Hyphomicrobiales</taxon>
        <taxon>Xanthobacteraceae</taxon>
        <taxon>Ancylobacter</taxon>
    </lineage>
</organism>
<keyword evidence="3" id="KW-0812">Transmembrane</keyword>
<proteinExistence type="predicted"/>
<dbReference type="KEGG" id="apra:G3A50_12350"/>
<dbReference type="RefSeq" id="WP_163075554.1">
    <property type="nucleotide sequence ID" value="NZ_CP048630.1"/>
</dbReference>
<evidence type="ECO:0000256" key="1">
    <source>
        <dbReference type="SAM" id="MobiDB-lite"/>
    </source>
</evidence>
<sequence length="137" mass="15473">MKKLIIAASILSVLGSPMAFAQGWSSQAPGKPPYVQPHGKSTRQGPPPHAQAKPHHSENRSQRAKGKPHYSEHRPEHRSQWSKGHRLPPGYRQNVVRDYRRHHLAPPPRGYKWVRVNNEYLMIGMVTGLISSIAQGR</sequence>
<feature type="region of interest" description="Disordered" evidence="1">
    <location>
        <begin position="24"/>
        <end position="92"/>
    </location>
</feature>
<dbReference type="Gene3D" id="3.10.450.160">
    <property type="entry name" value="inner membrane protein cigr"/>
    <property type="match status" value="1"/>
</dbReference>
<dbReference type="EMBL" id="CP048630">
    <property type="protein sequence ID" value="QIB34411.1"/>
    <property type="molecule type" value="Genomic_DNA"/>
</dbReference>
<feature type="compositionally biased region" description="Basic and acidic residues" evidence="1">
    <location>
        <begin position="69"/>
        <end position="79"/>
    </location>
</feature>
<reference evidence="3 4" key="1">
    <citation type="submission" date="2020-02" db="EMBL/GenBank/DDBJ databases">
        <authorList>
            <person name="Li G."/>
        </authorList>
    </citation>
    <scope>NUCLEOTIDE SEQUENCE [LARGE SCALE GENOMIC DNA]</scope>
    <source>
        <strain evidence="3 4">DSM 102029</strain>
    </source>
</reference>
<dbReference type="AlphaFoldDB" id="A0A6P1YNW8"/>
<evidence type="ECO:0000313" key="3">
    <source>
        <dbReference type="EMBL" id="QIB34411.1"/>
    </source>
</evidence>